<dbReference type="InterPro" id="IPR011042">
    <property type="entry name" value="6-blade_b-propeller_TolB-like"/>
</dbReference>
<dbReference type="EMBL" id="PRDL01000001">
    <property type="protein sequence ID" value="MBE8718856.1"/>
    <property type="molecule type" value="Genomic_DNA"/>
</dbReference>
<dbReference type="PANTHER" id="PTHR19328">
    <property type="entry name" value="HEDGEHOG-INTERACTING PROTEIN"/>
    <property type="match status" value="1"/>
</dbReference>
<dbReference type="AlphaFoldDB" id="A0A928YUM5"/>
<comment type="caution">
    <text evidence="3">The sequence shown here is derived from an EMBL/GenBank/DDBJ whole genome shotgun (WGS) entry which is preliminary data.</text>
</comment>
<dbReference type="InterPro" id="IPR012938">
    <property type="entry name" value="Glc/Sorbosone_DH"/>
</dbReference>
<gene>
    <name evidence="3" type="ORF">C4F51_16910</name>
</gene>
<feature type="domain" description="Glucose/Sorbosone dehydrogenase" evidence="2">
    <location>
        <begin position="47"/>
        <end position="377"/>
    </location>
</feature>
<protein>
    <submittedName>
        <fullName evidence="3">PQQ-dependent sugar dehydrogenase</fullName>
    </submittedName>
</protein>
<keyword evidence="4" id="KW-1185">Reference proteome</keyword>
<sequence length="389" mass="42218">MLASLCRPRSWVIGLTLSCSALTAFSDPVKITSGEVPFQVTTYAEGLQNPWGMAFLPDQRILVTERVGSMRIVGTDGKPGEPLKGLPEIFVRGQGGLLDVVVAPDFAESKRIYFSYSQPDPKGKGNSTAVAHAVLGENEITDVTPIFVQQPKVNSNAHFGSRLVFNPDGTLFVTLGDRYSRMTDAQTLDNHHGKVVRIKADGGAPEDNPYVKTNGALAEIWSIGHRNVQGAALNPVTGALWTGEHGPQGGDEINIDEAGKNYGWPIITYGENYGGGKIGIGTHKEGMEQPVHKWVPSLATAGMTFYTGKAFPEWKNNLFIASLASQTLVRLVIEDDKVVKEERLLKEDIGQRLRHVVQGPDGLLYLLTDEGKGRILKLEPVSETASEES</sequence>
<evidence type="ECO:0000313" key="3">
    <source>
        <dbReference type="EMBL" id="MBE8718856.1"/>
    </source>
</evidence>
<keyword evidence="1" id="KW-0732">Signal</keyword>
<reference evidence="3" key="1">
    <citation type="submission" date="2018-07" db="EMBL/GenBank/DDBJ databases">
        <title>Genome assembly of strain Ka43.</title>
        <authorList>
            <person name="Kukolya J."/>
            <person name="Nagy I."/>
            <person name="Horvath B."/>
            <person name="Toth A."/>
        </authorList>
    </citation>
    <scope>NUCLEOTIDE SEQUENCE</scope>
    <source>
        <strain evidence="3">KB43</strain>
    </source>
</reference>
<dbReference type="Pfam" id="PF07995">
    <property type="entry name" value="GSDH"/>
    <property type="match status" value="1"/>
</dbReference>
<dbReference type="Proteomes" id="UP000652567">
    <property type="component" value="Unassembled WGS sequence"/>
</dbReference>
<name>A0A928YUM5_9GAMM</name>
<dbReference type="SUPFAM" id="SSF50952">
    <property type="entry name" value="Soluble quinoprotein glucose dehydrogenase"/>
    <property type="match status" value="1"/>
</dbReference>
<organism evidence="3 4">
    <name type="scientific">Cellvibrio polysaccharolyticus</name>
    <dbReference type="NCBI Taxonomy" id="2082724"/>
    <lineage>
        <taxon>Bacteria</taxon>
        <taxon>Pseudomonadati</taxon>
        <taxon>Pseudomonadota</taxon>
        <taxon>Gammaproteobacteria</taxon>
        <taxon>Cellvibrionales</taxon>
        <taxon>Cellvibrionaceae</taxon>
        <taxon>Cellvibrio</taxon>
    </lineage>
</organism>
<proteinExistence type="predicted"/>
<evidence type="ECO:0000259" key="2">
    <source>
        <dbReference type="Pfam" id="PF07995"/>
    </source>
</evidence>
<dbReference type="RefSeq" id="WP_193911761.1">
    <property type="nucleotide sequence ID" value="NZ_PRDL01000001.1"/>
</dbReference>
<feature type="chain" id="PRO_5037894827" evidence="1">
    <location>
        <begin position="27"/>
        <end position="389"/>
    </location>
</feature>
<evidence type="ECO:0000313" key="4">
    <source>
        <dbReference type="Proteomes" id="UP000652567"/>
    </source>
</evidence>
<dbReference type="PANTHER" id="PTHR19328:SF75">
    <property type="entry name" value="ALDOSE SUGAR DEHYDROGENASE YLII"/>
    <property type="match status" value="1"/>
</dbReference>
<evidence type="ECO:0000256" key="1">
    <source>
        <dbReference type="SAM" id="SignalP"/>
    </source>
</evidence>
<dbReference type="Gene3D" id="2.120.10.30">
    <property type="entry name" value="TolB, C-terminal domain"/>
    <property type="match status" value="1"/>
</dbReference>
<feature type="signal peptide" evidence="1">
    <location>
        <begin position="1"/>
        <end position="26"/>
    </location>
</feature>
<accession>A0A928YUM5</accession>
<dbReference type="InterPro" id="IPR011041">
    <property type="entry name" value="Quinoprot_gluc/sorb_DH_b-prop"/>
</dbReference>